<dbReference type="PANTHER" id="PTHR43685:SF2">
    <property type="entry name" value="GLYCOSYLTRANSFERASE 2-LIKE DOMAIN-CONTAINING PROTEIN"/>
    <property type="match status" value="1"/>
</dbReference>
<dbReference type="EMBL" id="JAVXZY010000008">
    <property type="protein sequence ID" value="MDT9001330.1"/>
    <property type="molecule type" value="Genomic_DNA"/>
</dbReference>
<dbReference type="EC" id="2.4.-.-" evidence="2"/>
<comment type="caution">
    <text evidence="2">The sequence shown here is derived from an EMBL/GenBank/DDBJ whole genome shotgun (WGS) entry which is preliminary data.</text>
</comment>
<accession>A0ABU3PFF8</accession>
<evidence type="ECO:0000259" key="1">
    <source>
        <dbReference type="Pfam" id="PF00535"/>
    </source>
</evidence>
<feature type="domain" description="Glycosyltransferase 2-like" evidence="1">
    <location>
        <begin position="7"/>
        <end position="122"/>
    </location>
</feature>
<dbReference type="RefSeq" id="WP_315652205.1">
    <property type="nucleotide sequence ID" value="NZ_JAVXZY010000008.1"/>
</dbReference>
<dbReference type="InterPro" id="IPR050834">
    <property type="entry name" value="Glycosyltransf_2"/>
</dbReference>
<evidence type="ECO:0000313" key="2">
    <source>
        <dbReference type="EMBL" id="MDT9001330.1"/>
    </source>
</evidence>
<dbReference type="InterPro" id="IPR001173">
    <property type="entry name" value="Glyco_trans_2-like"/>
</dbReference>
<dbReference type="PANTHER" id="PTHR43685">
    <property type="entry name" value="GLYCOSYLTRANSFERASE"/>
    <property type="match status" value="1"/>
</dbReference>
<keyword evidence="2" id="KW-0808">Transferase</keyword>
<reference evidence="2" key="1">
    <citation type="submission" date="2023-09" db="EMBL/GenBank/DDBJ databases">
        <title>Paucibacter sp. APW11 Genome sequencing and assembly.</title>
        <authorList>
            <person name="Kim I."/>
        </authorList>
    </citation>
    <scope>NUCLEOTIDE SEQUENCE</scope>
    <source>
        <strain evidence="2">APW11</strain>
    </source>
</reference>
<evidence type="ECO:0000313" key="3">
    <source>
        <dbReference type="Proteomes" id="UP001246372"/>
    </source>
</evidence>
<dbReference type="Pfam" id="PF00535">
    <property type="entry name" value="Glycos_transf_2"/>
    <property type="match status" value="1"/>
</dbReference>
<dbReference type="InterPro" id="IPR029044">
    <property type="entry name" value="Nucleotide-diphossugar_trans"/>
</dbReference>
<organism evidence="2 3">
    <name type="scientific">Roseateles aquae</name>
    <dbReference type="NCBI Taxonomy" id="3077235"/>
    <lineage>
        <taxon>Bacteria</taxon>
        <taxon>Pseudomonadati</taxon>
        <taxon>Pseudomonadota</taxon>
        <taxon>Betaproteobacteria</taxon>
        <taxon>Burkholderiales</taxon>
        <taxon>Sphaerotilaceae</taxon>
        <taxon>Roseateles</taxon>
    </lineage>
</organism>
<dbReference type="SUPFAM" id="SSF53448">
    <property type="entry name" value="Nucleotide-diphospho-sugar transferases"/>
    <property type="match status" value="1"/>
</dbReference>
<keyword evidence="2" id="KW-0328">Glycosyltransferase</keyword>
<name>A0ABU3PFF8_9BURK</name>
<dbReference type="Gene3D" id="3.90.550.10">
    <property type="entry name" value="Spore Coat Polysaccharide Biosynthesis Protein SpsA, Chain A"/>
    <property type="match status" value="1"/>
</dbReference>
<dbReference type="Proteomes" id="UP001246372">
    <property type="component" value="Unassembled WGS sequence"/>
</dbReference>
<dbReference type="GO" id="GO:0016757">
    <property type="term" value="F:glycosyltransferase activity"/>
    <property type="evidence" value="ECO:0007669"/>
    <property type="project" value="UniProtKB-KW"/>
</dbReference>
<proteinExistence type="predicted"/>
<dbReference type="CDD" id="cd00761">
    <property type="entry name" value="Glyco_tranf_GTA_type"/>
    <property type="match status" value="1"/>
</dbReference>
<protein>
    <submittedName>
        <fullName evidence="2">Glycosyltransferase family A protein</fullName>
        <ecNumber evidence="2">2.4.-.-</ecNumber>
    </submittedName>
</protein>
<keyword evidence="3" id="KW-1185">Reference proteome</keyword>
<gene>
    <name evidence="2" type="ORF">RQP53_18770</name>
</gene>
<sequence length="307" mass="33395">MPGPFFSVVIPLYNKEQFVLAALQSVLSQAQAELEVIVIDDGSTDAGPALVHGLAEPRVTLIQQANAGVAAARNRGLEAAHGEYVCFLDADDQYRPGFLAAMHQLARQFPDAGLLCCGYEAVWPDGQHKSFLRRHESPGAIGLVKDFYREWAYQPFMNASGVAIKRALLLDGGFRFAVGEKLGEDQDLWFRLAERTAVAHDNRPLVAYTQAVPNSATTGAVVMDMLPCYQRLAQRLSAGAVPAPMRAGARRLLASHLINLARTNAAAGELRRAWTMLLSPAARHNPLYWLRSIGFVGSKGMRKGLGS</sequence>